<dbReference type="PIRSF" id="PIRSF037006">
    <property type="entry name" value="Wax_synthase"/>
    <property type="match status" value="1"/>
</dbReference>
<evidence type="ECO:0000256" key="8">
    <source>
        <dbReference type="ARBA" id="ARBA00023315"/>
    </source>
</evidence>
<dbReference type="GO" id="GO:0006629">
    <property type="term" value="P:lipid metabolic process"/>
    <property type="evidence" value="ECO:0007669"/>
    <property type="project" value="InterPro"/>
</dbReference>
<feature type="transmembrane region" description="Helical" evidence="9">
    <location>
        <begin position="120"/>
        <end position="137"/>
    </location>
</feature>
<evidence type="ECO:0000259" key="10">
    <source>
        <dbReference type="Pfam" id="PF13813"/>
    </source>
</evidence>
<keyword evidence="7 9" id="KW-0472">Membrane</keyword>
<feature type="transmembrane region" description="Helical" evidence="9">
    <location>
        <begin position="34"/>
        <end position="53"/>
    </location>
</feature>
<dbReference type="Pfam" id="PF13813">
    <property type="entry name" value="MBOAT_2"/>
    <property type="match status" value="1"/>
</dbReference>
<evidence type="ECO:0000256" key="2">
    <source>
        <dbReference type="ARBA" id="ARBA00005179"/>
    </source>
</evidence>
<dbReference type="InterPro" id="IPR044851">
    <property type="entry name" value="Wax_synthase"/>
</dbReference>
<evidence type="ECO:0000256" key="9">
    <source>
        <dbReference type="SAM" id="Phobius"/>
    </source>
</evidence>
<dbReference type="EMBL" id="JBBNAG010000005">
    <property type="protein sequence ID" value="KAK9133111.1"/>
    <property type="molecule type" value="Genomic_DNA"/>
</dbReference>
<dbReference type="Proteomes" id="UP001419268">
    <property type="component" value="Unassembled WGS sequence"/>
</dbReference>
<keyword evidence="5 9" id="KW-0812">Transmembrane</keyword>
<keyword evidence="8" id="KW-0012">Acyltransferase</keyword>
<dbReference type="AlphaFoldDB" id="A0AAP0JGT4"/>
<evidence type="ECO:0000256" key="3">
    <source>
        <dbReference type="ARBA" id="ARBA00007282"/>
    </source>
</evidence>
<proteinExistence type="inferred from homology"/>
<feature type="transmembrane region" description="Helical" evidence="9">
    <location>
        <begin position="6"/>
        <end position="22"/>
    </location>
</feature>
<evidence type="ECO:0000256" key="5">
    <source>
        <dbReference type="ARBA" id="ARBA00022692"/>
    </source>
</evidence>
<evidence type="ECO:0000256" key="4">
    <source>
        <dbReference type="ARBA" id="ARBA00022679"/>
    </source>
</evidence>
<protein>
    <recommendedName>
        <fullName evidence="10">Wax synthase domain-containing protein</fullName>
    </recommendedName>
</protein>
<keyword evidence="12" id="KW-1185">Reference proteome</keyword>
<comment type="pathway">
    <text evidence="2">Secondary metabolite biosynthesis.</text>
</comment>
<dbReference type="GO" id="GO:0008374">
    <property type="term" value="F:O-acyltransferase activity"/>
    <property type="evidence" value="ECO:0007669"/>
    <property type="project" value="InterPro"/>
</dbReference>
<evidence type="ECO:0000313" key="12">
    <source>
        <dbReference type="Proteomes" id="UP001419268"/>
    </source>
</evidence>
<dbReference type="InterPro" id="IPR032805">
    <property type="entry name" value="Wax_synthase_dom"/>
</dbReference>
<gene>
    <name evidence="11" type="ORF">Scep_012639</name>
</gene>
<accession>A0AAP0JGT4</accession>
<feature type="transmembrane region" description="Helical" evidence="9">
    <location>
        <begin position="143"/>
        <end position="166"/>
    </location>
</feature>
<organism evidence="11 12">
    <name type="scientific">Stephania cephalantha</name>
    <dbReference type="NCBI Taxonomy" id="152367"/>
    <lineage>
        <taxon>Eukaryota</taxon>
        <taxon>Viridiplantae</taxon>
        <taxon>Streptophyta</taxon>
        <taxon>Embryophyta</taxon>
        <taxon>Tracheophyta</taxon>
        <taxon>Spermatophyta</taxon>
        <taxon>Magnoliopsida</taxon>
        <taxon>Ranunculales</taxon>
        <taxon>Menispermaceae</taxon>
        <taxon>Menispermoideae</taxon>
        <taxon>Cissampelideae</taxon>
        <taxon>Stephania</taxon>
    </lineage>
</organism>
<sequence>MTMKNFCISWIAIYASIIYCYFISKNIKPGNIRLISLLPIITLFTLIPLNLFSSPNLCGITAFFISCLANFKLFAFAFDKGPLSSSPISLIQFTSIASLPIKIKQSQGSKTVSLKSPLNYTIKFLLFAIVLRLYAYRSHLHHNIILTIYCLHVYLSLEIILALFAAPARALLKIEIEPQFDEPYLSTSLQDFWGRRWNLMVSGVLRSSVYEPVRLVLERVMRKRWSSAFAMMATFVVSGLVHELMYYYLTRAKPTWEVSWFFVVHGMCTAVEVLVKKSKFGEKLKLNRVVSGVLTIGFVTVTSFWLFFPQLVRNGVDLRAIEELGFAISSNDRLY</sequence>
<evidence type="ECO:0000256" key="7">
    <source>
        <dbReference type="ARBA" id="ARBA00023136"/>
    </source>
</evidence>
<keyword evidence="4" id="KW-0808">Transferase</keyword>
<dbReference type="InterPro" id="IPR017088">
    <property type="entry name" value="Wax_synthase_Magnoliopsida"/>
</dbReference>
<comment type="caution">
    <text evidence="11">The sequence shown here is derived from an EMBL/GenBank/DDBJ whole genome shotgun (WGS) entry which is preliminary data.</text>
</comment>
<comment type="similarity">
    <text evidence="3">Belongs to the wax synthase family.</text>
</comment>
<name>A0AAP0JGT4_9MAGN</name>
<feature type="transmembrane region" description="Helical" evidence="9">
    <location>
        <begin position="228"/>
        <end position="249"/>
    </location>
</feature>
<feature type="domain" description="Wax synthase" evidence="10">
    <location>
        <begin position="177"/>
        <end position="263"/>
    </location>
</feature>
<dbReference type="PANTHER" id="PTHR31595:SF57">
    <property type="entry name" value="OS04G0481900 PROTEIN"/>
    <property type="match status" value="1"/>
</dbReference>
<comment type="subcellular location">
    <subcellularLocation>
        <location evidence="1">Membrane</location>
        <topology evidence="1">Multi-pass membrane protein</topology>
    </subcellularLocation>
</comment>
<dbReference type="GO" id="GO:0016020">
    <property type="term" value="C:membrane"/>
    <property type="evidence" value="ECO:0007669"/>
    <property type="project" value="UniProtKB-SubCell"/>
</dbReference>
<feature type="transmembrane region" description="Helical" evidence="9">
    <location>
        <begin position="255"/>
        <end position="275"/>
    </location>
</feature>
<evidence type="ECO:0000313" key="11">
    <source>
        <dbReference type="EMBL" id="KAK9133111.1"/>
    </source>
</evidence>
<reference evidence="11 12" key="1">
    <citation type="submission" date="2024-01" db="EMBL/GenBank/DDBJ databases">
        <title>Genome assemblies of Stephania.</title>
        <authorList>
            <person name="Yang L."/>
        </authorList>
    </citation>
    <scope>NUCLEOTIDE SEQUENCE [LARGE SCALE GENOMIC DNA]</scope>
    <source>
        <strain evidence="11">JXDWG</strain>
        <tissue evidence="11">Leaf</tissue>
    </source>
</reference>
<feature type="transmembrane region" description="Helical" evidence="9">
    <location>
        <begin position="287"/>
        <end position="308"/>
    </location>
</feature>
<dbReference type="PANTHER" id="PTHR31595">
    <property type="entry name" value="LONG-CHAIN-ALCOHOL O-FATTY-ACYLTRANSFERASE 3-RELATED"/>
    <property type="match status" value="1"/>
</dbReference>
<evidence type="ECO:0000256" key="1">
    <source>
        <dbReference type="ARBA" id="ARBA00004141"/>
    </source>
</evidence>
<feature type="transmembrane region" description="Helical" evidence="9">
    <location>
        <begin position="59"/>
        <end position="78"/>
    </location>
</feature>
<evidence type="ECO:0000256" key="6">
    <source>
        <dbReference type="ARBA" id="ARBA00022989"/>
    </source>
</evidence>
<keyword evidence="6 9" id="KW-1133">Transmembrane helix</keyword>